<keyword evidence="1" id="KW-1133">Transmembrane helix</keyword>
<proteinExistence type="predicted"/>
<accession>A0ABT6FQS6</accession>
<name>A0ABT6FQS6_9FLAO</name>
<evidence type="ECO:0000256" key="1">
    <source>
        <dbReference type="SAM" id="Phobius"/>
    </source>
</evidence>
<protein>
    <submittedName>
        <fullName evidence="2">Uncharacterized protein</fullName>
    </submittedName>
</protein>
<evidence type="ECO:0000313" key="3">
    <source>
        <dbReference type="Proteomes" id="UP001153642"/>
    </source>
</evidence>
<sequence length="235" mass="27391">MNILRKILKLFIGILLFLIIISVAVYFLYNEPVPVGKQGPEAEALAQKMLKAINYSNYTKTRYIEWSFNNVHHYKWDKQEHQADVKWDDKQVKLNLKNYGKSEVFIDGVKMHTEPRQELIDKAVKYFNNDSFWLVAPFKIMDKGVERKLVTLENGKSALLVTYTEGGTTPGDSYLWILKDNGFPESFKMWVKIIPIGGLQASWDDWKVMETTTYLPSKHKFLFFTIDMGDIEAYN</sequence>
<feature type="transmembrane region" description="Helical" evidence="1">
    <location>
        <begin position="7"/>
        <end position="29"/>
    </location>
</feature>
<keyword evidence="1" id="KW-0812">Transmembrane</keyword>
<dbReference type="RefSeq" id="WP_277899278.1">
    <property type="nucleotide sequence ID" value="NZ_JAPMUA010000002.1"/>
</dbReference>
<dbReference type="Proteomes" id="UP001153642">
    <property type="component" value="Unassembled WGS sequence"/>
</dbReference>
<gene>
    <name evidence="2" type="ORF">OSR52_06195</name>
</gene>
<keyword evidence="3" id="KW-1185">Reference proteome</keyword>
<dbReference type="EMBL" id="JAPMUA010000002">
    <property type="protein sequence ID" value="MDG3585456.1"/>
    <property type="molecule type" value="Genomic_DNA"/>
</dbReference>
<reference evidence="2" key="1">
    <citation type="submission" date="2022-11" db="EMBL/GenBank/DDBJ databases">
        <title>High-quality draft genome sequence of Galbibacter sp. strain CMA-7.</title>
        <authorList>
            <person name="Wei L."/>
            <person name="Dong C."/>
            <person name="Shao Z."/>
        </authorList>
    </citation>
    <scope>NUCLEOTIDE SEQUENCE</scope>
    <source>
        <strain evidence="2">CMA-7</strain>
    </source>
</reference>
<keyword evidence="1" id="KW-0472">Membrane</keyword>
<evidence type="ECO:0000313" key="2">
    <source>
        <dbReference type="EMBL" id="MDG3585456.1"/>
    </source>
</evidence>
<organism evidence="2 3">
    <name type="scientific">Galbibacter pacificus</name>
    <dbReference type="NCBI Taxonomy" id="2996052"/>
    <lineage>
        <taxon>Bacteria</taxon>
        <taxon>Pseudomonadati</taxon>
        <taxon>Bacteroidota</taxon>
        <taxon>Flavobacteriia</taxon>
        <taxon>Flavobacteriales</taxon>
        <taxon>Flavobacteriaceae</taxon>
        <taxon>Galbibacter</taxon>
    </lineage>
</organism>
<comment type="caution">
    <text evidence="2">The sequence shown here is derived from an EMBL/GenBank/DDBJ whole genome shotgun (WGS) entry which is preliminary data.</text>
</comment>